<organism evidence="2 3">
    <name type="scientific">Piedraia hortae CBS 480.64</name>
    <dbReference type="NCBI Taxonomy" id="1314780"/>
    <lineage>
        <taxon>Eukaryota</taxon>
        <taxon>Fungi</taxon>
        <taxon>Dikarya</taxon>
        <taxon>Ascomycota</taxon>
        <taxon>Pezizomycotina</taxon>
        <taxon>Dothideomycetes</taxon>
        <taxon>Dothideomycetidae</taxon>
        <taxon>Capnodiales</taxon>
        <taxon>Piedraiaceae</taxon>
        <taxon>Piedraia</taxon>
    </lineage>
</organism>
<keyword evidence="2" id="KW-0346">Stress response</keyword>
<dbReference type="PROSITE" id="PS50076">
    <property type="entry name" value="DNAJ_2"/>
    <property type="match status" value="1"/>
</dbReference>
<dbReference type="AlphaFoldDB" id="A0A6A7C0F2"/>
<feature type="domain" description="J" evidence="1">
    <location>
        <begin position="7"/>
        <end position="71"/>
    </location>
</feature>
<dbReference type="Proteomes" id="UP000799421">
    <property type="component" value="Unassembled WGS sequence"/>
</dbReference>
<dbReference type="InterPro" id="IPR018253">
    <property type="entry name" value="DnaJ_domain_CS"/>
</dbReference>
<accession>A0A6A7C0F2</accession>
<reference evidence="2" key="1">
    <citation type="journal article" date="2020" name="Stud. Mycol.">
        <title>101 Dothideomycetes genomes: a test case for predicting lifestyles and emergence of pathogens.</title>
        <authorList>
            <person name="Haridas S."/>
            <person name="Albert R."/>
            <person name="Binder M."/>
            <person name="Bloem J."/>
            <person name="Labutti K."/>
            <person name="Salamov A."/>
            <person name="Andreopoulos B."/>
            <person name="Baker S."/>
            <person name="Barry K."/>
            <person name="Bills G."/>
            <person name="Bluhm B."/>
            <person name="Cannon C."/>
            <person name="Castanera R."/>
            <person name="Culley D."/>
            <person name="Daum C."/>
            <person name="Ezra D."/>
            <person name="Gonzalez J."/>
            <person name="Henrissat B."/>
            <person name="Kuo A."/>
            <person name="Liang C."/>
            <person name="Lipzen A."/>
            <person name="Lutzoni F."/>
            <person name="Magnuson J."/>
            <person name="Mondo S."/>
            <person name="Nolan M."/>
            <person name="Ohm R."/>
            <person name="Pangilinan J."/>
            <person name="Park H.-J."/>
            <person name="Ramirez L."/>
            <person name="Alfaro M."/>
            <person name="Sun H."/>
            <person name="Tritt A."/>
            <person name="Yoshinaga Y."/>
            <person name="Zwiers L.-H."/>
            <person name="Turgeon B."/>
            <person name="Goodwin S."/>
            <person name="Spatafora J."/>
            <person name="Crous P."/>
            <person name="Grigoriev I."/>
        </authorList>
    </citation>
    <scope>NUCLEOTIDE SEQUENCE</scope>
    <source>
        <strain evidence="2">CBS 480.64</strain>
    </source>
</reference>
<dbReference type="SUPFAM" id="SSF46565">
    <property type="entry name" value="Chaperone J-domain"/>
    <property type="match status" value="1"/>
</dbReference>
<evidence type="ECO:0000313" key="2">
    <source>
        <dbReference type="EMBL" id="KAF2860792.1"/>
    </source>
</evidence>
<evidence type="ECO:0000259" key="1">
    <source>
        <dbReference type="PROSITE" id="PS50076"/>
    </source>
</evidence>
<proteinExistence type="predicted"/>
<dbReference type="PRINTS" id="PR00625">
    <property type="entry name" value="JDOMAIN"/>
</dbReference>
<dbReference type="PROSITE" id="PS00636">
    <property type="entry name" value="DNAJ_1"/>
    <property type="match status" value="1"/>
</dbReference>
<dbReference type="SMART" id="SM00271">
    <property type="entry name" value="DnaJ"/>
    <property type="match status" value="1"/>
</dbReference>
<dbReference type="EMBL" id="MU005978">
    <property type="protein sequence ID" value="KAF2860792.1"/>
    <property type="molecule type" value="Genomic_DNA"/>
</dbReference>
<dbReference type="InterPro" id="IPR001623">
    <property type="entry name" value="DnaJ_domain"/>
</dbReference>
<dbReference type="Gene3D" id="1.10.287.110">
    <property type="entry name" value="DnaJ domain"/>
    <property type="match status" value="1"/>
</dbReference>
<dbReference type="InterPro" id="IPR036869">
    <property type="entry name" value="J_dom_sf"/>
</dbReference>
<evidence type="ECO:0000313" key="3">
    <source>
        <dbReference type="Proteomes" id="UP000799421"/>
    </source>
</evidence>
<sequence>MSSLPEDPYLALGVDRNATTAQIKAQYRKLALKCHPDKVLDPEKKEEAVAEFHKIQTAFEILGDESKRNRY</sequence>
<gene>
    <name evidence="2" type="ORF">K470DRAFT_216356</name>
</gene>
<dbReference type="OrthoDB" id="10250354at2759"/>
<name>A0A6A7C0F2_9PEZI</name>
<dbReference type="InterPro" id="IPR050817">
    <property type="entry name" value="DjlA_DnaK_co-chaperone"/>
</dbReference>
<dbReference type="PANTHER" id="PTHR24074">
    <property type="entry name" value="CO-CHAPERONE PROTEIN DJLA"/>
    <property type="match status" value="1"/>
</dbReference>
<protein>
    <submittedName>
        <fullName evidence="2">Heat shock protein DnaJ</fullName>
    </submittedName>
</protein>
<dbReference type="CDD" id="cd06257">
    <property type="entry name" value="DnaJ"/>
    <property type="match status" value="1"/>
</dbReference>
<keyword evidence="3" id="KW-1185">Reference proteome</keyword>
<dbReference type="Pfam" id="PF00226">
    <property type="entry name" value="DnaJ"/>
    <property type="match status" value="1"/>
</dbReference>
<feature type="non-terminal residue" evidence="2">
    <location>
        <position position="71"/>
    </location>
</feature>